<evidence type="ECO:0000256" key="1">
    <source>
        <dbReference type="SAM" id="MobiDB-lite"/>
    </source>
</evidence>
<reference evidence="2 3" key="1">
    <citation type="submission" date="2014-11" db="EMBL/GenBank/DDBJ databases">
        <authorList>
            <person name="Wibberg Daniel"/>
        </authorList>
    </citation>
    <scope>NUCLEOTIDE SEQUENCE [LARGE SCALE GENOMIC DNA]</scope>
    <source>
        <strain evidence="2">Rhizoctonia solani AG1-IB 7/3/14</strain>
    </source>
</reference>
<feature type="region of interest" description="Disordered" evidence="1">
    <location>
        <begin position="211"/>
        <end position="237"/>
    </location>
</feature>
<dbReference type="InterPro" id="IPR013320">
    <property type="entry name" value="ConA-like_dom_sf"/>
</dbReference>
<dbReference type="Gene3D" id="3.30.710.10">
    <property type="entry name" value="Potassium Channel Kv1.1, Chain A"/>
    <property type="match status" value="1"/>
</dbReference>
<dbReference type="PANTHER" id="PTHR31758">
    <property type="entry name" value="BTB/POZ DOMAIN-CONTAINING PROTEIN YLR108C"/>
    <property type="match status" value="1"/>
</dbReference>
<dbReference type="Pfam" id="PF13385">
    <property type="entry name" value="Laminin_G_3"/>
    <property type="match status" value="1"/>
</dbReference>
<gene>
    <name evidence="2" type="ORF">RSOLAG1IB_05387</name>
</gene>
<evidence type="ECO:0000313" key="2">
    <source>
        <dbReference type="EMBL" id="CEL63343.1"/>
    </source>
</evidence>
<dbReference type="AlphaFoldDB" id="A0A0B7G4B6"/>
<evidence type="ECO:0000313" key="3">
    <source>
        <dbReference type="Proteomes" id="UP000059188"/>
    </source>
</evidence>
<feature type="compositionally biased region" description="Basic and acidic residues" evidence="1">
    <location>
        <begin position="117"/>
        <end position="126"/>
    </location>
</feature>
<dbReference type="PANTHER" id="PTHR31758:SF2">
    <property type="entry name" value="BTB_POZ DOMAIN-CONTAINING PROTEIN YLR108C"/>
    <property type="match status" value="1"/>
</dbReference>
<dbReference type="EMBL" id="LN679107">
    <property type="protein sequence ID" value="CEL63343.1"/>
    <property type="molecule type" value="Genomic_DNA"/>
</dbReference>
<feature type="region of interest" description="Disordered" evidence="1">
    <location>
        <begin position="107"/>
        <end position="131"/>
    </location>
</feature>
<sequence>MSSEYNIIVQGTTFLLSEDQLSSDSPNIFTERLSDGTSSQHEMRFSRNSQLFSLIHEHLCGYTILPIHENALPTRMSREAALKNLRADAVYYKLQKLVKLIDASTNQAPTPSNAQDLSKKEKETAKGQKPPAFFHFPGRASSFSTAWNNQPYGFVEFPLHINLLKSFTIVCWYRALSNEGWHTLISLEVPLATRPLLYISISPEQDFRFEIGIGNKPGDQRPSSSNVDLDRLSSGPSNSKVPLHVWTHLMFTQQVDSGGSVIRRTLYSNGKELVSSDAKIHINNPTPAQTRIVLMRGSWDRCRSAGFVGQVEDVSVFQRVLEQDEIASRTSKLNVPAGHGWPASGIWDSQYDNAY</sequence>
<feature type="compositionally biased region" description="Polar residues" evidence="1">
    <location>
        <begin position="107"/>
        <end position="116"/>
    </location>
</feature>
<name>A0A0B7G4B6_THACB</name>
<dbReference type="InterPro" id="IPR011333">
    <property type="entry name" value="SKP1/BTB/POZ_sf"/>
</dbReference>
<proteinExistence type="predicted"/>
<accession>A0A0B7G4B6</accession>
<organism evidence="2 3">
    <name type="scientific">Thanatephorus cucumeris (strain AG1-IB / isolate 7/3/14)</name>
    <name type="common">Lettuce bottom rot fungus</name>
    <name type="synonym">Rhizoctonia solani</name>
    <dbReference type="NCBI Taxonomy" id="1108050"/>
    <lineage>
        <taxon>Eukaryota</taxon>
        <taxon>Fungi</taxon>
        <taxon>Dikarya</taxon>
        <taxon>Basidiomycota</taxon>
        <taxon>Agaricomycotina</taxon>
        <taxon>Agaricomycetes</taxon>
        <taxon>Cantharellales</taxon>
        <taxon>Ceratobasidiaceae</taxon>
        <taxon>Rhizoctonia</taxon>
        <taxon>Rhizoctonia solani AG-1</taxon>
    </lineage>
</organism>
<keyword evidence="3" id="KW-1185">Reference proteome</keyword>
<protein>
    <recommendedName>
        <fullName evidence="4">BTB domain-containing protein</fullName>
    </recommendedName>
</protein>
<dbReference type="STRING" id="1108050.A0A0B7G4B6"/>
<dbReference type="Proteomes" id="UP000059188">
    <property type="component" value="Unassembled WGS sequence"/>
</dbReference>
<dbReference type="SUPFAM" id="SSF49899">
    <property type="entry name" value="Concanavalin A-like lectins/glucanases"/>
    <property type="match status" value="1"/>
</dbReference>
<evidence type="ECO:0008006" key="4">
    <source>
        <dbReference type="Google" id="ProtNLM"/>
    </source>
</evidence>
<dbReference type="Gene3D" id="2.60.120.200">
    <property type="match status" value="1"/>
</dbReference>